<name>A0ABS5M3T4_9MICO</name>
<dbReference type="SUPFAM" id="SSF53474">
    <property type="entry name" value="alpha/beta-Hydrolases"/>
    <property type="match status" value="1"/>
</dbReference>
<dbReference type="InterPro" id="IPR029058">
    <property type="entry name" value="AB_hydrolase_fold"/>
</dbReference>
<organism evidence="3 4">
    <name type="scientific">Leucobacter manosquensis</name>
    <dbReference type="NCBI Taxonomy" id="2810611"/>
    <lineage>
        <taxon>Bacteria</taxon>
        <taxon>Bacillati</taxon>
        <taxon>Actinomycetota</taxon>
        <taxon>Actinomycetes</taxon>
        <taxon>Micrococcales</taxon>
        <taxon>Microbacteriaceae</taxon>
        <taxon>Leucobacter</taxon>
    </lineage>
</organism>
<reference evidence="3 4" key="1">
    <citation type="submission" date="2021-02" db="EMBL/GenBank/DDBJ databases">
        <title>Draft genome and description of Leucobacter sp nov strain Marseille-Q4368.</title>
        <authorList>
            <person name="Boxberger M."/>
            <person name="La Scola B."/>
        </authorList>
    </citation>
    <scope>NUCLEOTIDE SEQUENCE [LARGE SCALE GENOMIC DNA]</scope>
    <source>
        <strain evidence="3 4">Marseille-Q4368</strain>
    </source>
</reference>
<protein>
    <recommendedName>
        <fullName evidence="2">DUF1023 domain-containing protein</fullName>
    </recommendedName>
</protein>
<dbReference type="InterPro" id="IPR010427">
    <property type="entry name" value="DUF1023"/>
</dbReference>
<feature type="domain" description="DUF1023" evidence="2">
    <location>
        <begin position="333"/>
        <end position="497"/>
    </location>
</feature>
<gene>
    <name evidence="3" type="ORF">JSQ98_06540</name>
</gene>
<proteinExistence type="predicted"/>
<accession>A0ABS5M3T4</accession>
<evidence type="ECO:0000256" key="1">
    <source>
        <dbReference type="SAM" id="Coils"/>
    </source>
</evidence>
<feature type="coiled-coil region" evidence="1">
    <location>
        <begin position="72"/>
        <end position="99"/>
    </location>
</feature>
<evidence type="ECO:0000313" key="3">
    <source>
        <dbReference type="EMBL" id="MBS3181854.1"/>
    </source>
</evidence>
<dbReference type="Pfam" id="PF06259">
    <property type="entry name" value="Abhydrolase_8"/>
    <property type="match status" value="1"/>
</dbReference>
<evidence type="ECO:0000313" key="4">
    <source>
        <dbReference type="Proteomes" id="UP000811492"/>
    </source>
</evidence>
<comment type="caution">
    <text evidence="3">The sequence shown here is derived from an EMBL/GenBank/DDBJ whole genome shotgun (WGS) entry which is preliminary data.</text>
</comment>
<keyword evidence="4" id="KW-1185">Reference proteome</keyword>
<dbReference type="Proteomes" id="UP000811492">
    <property type="component" value="Unassembled WGS sequence"/>
</dbReference>
<dbReference type="EMBL" id="JAFEVO010000001">
    <property type="protein sequence ID" value="MBS3181854.1"/>
    <property type="molecule type" value="Genomic_DNA"/>
</dbReference>
<dbReference type="RefSeq" id="WP_211648880.1">
    <property type="nucleotide sequence ID" value="NZ_JAFEVO010000001.1"/>
</dbReference>
<sequence>MGNGAIARLGDMGSVFAVGRNLARSDRMHEATRYVASGLHQLQSAGSAKTLTRLVAACRPIESAAQLVAAAQAAAAAALEVYAREVSELQQEGRRLSDLSEAARARRNVMSREFEESYGSDQESIDRTRRLGGLVEEADDELRGIEQALFDVDEARMRADRRCADALNAQTGALHALKRDTVGSAGVASPMQAVHLAVQASPTTDRDLAIEALTSATLSVNQNATVWEGLDLTPQEVRDLPMKDLFALANVDGLPAWARDIASRKALDYALSQPATAYGLMGFTGEDMSQDEFVEQVTALKASLEQAEKDGLKAPGRPIVQMLGFGNHDGALTTAISLGDVDAASNVGVNVPGMGAKADDLGGALRGAQELFRVANEENSSTSYAVVTWLGYRTPGMPPDTGVLGMDRANAGAPNLARFLDGIHALRSRESSDELDRLVVFAHSYGSTTAGQALKLTTNDVDAFVTYGSAGLAPGTALEELHAADVFSTKARGDNVAGLGYSGNDRVDPRAIGAQEFDADSGEKRVTAHDMFSEDAPWSVWNWGGDVGYLSIGTSTLEFMGRSLVGTP</sequence>
<evidence type="ECO:0000259" key="2">
    <source>
        <dbReference type="Pfam" id="PF06259"/>
    </source>
</evidence>
<keyword evidence="1" id="KW-0175">Coiled coil</keyword>